<dbReference type="GeneID" id="20204879"/>
<feature type="region of interest" description="Disordered" evidence="1">
    <location>
        <begin position="610"/>
        <end position="639"/>
    </location>
</feature>
<protein>
    <submittedName>
        <fullName evidence="3 4">Uncharacterized protein</fullName>
    </submittedName>
</protein>
<dbReference type="EnsemblMetazoa" id="HelroT174211">
    <property type="protein sequence ID" value="HelroP174211"/>
    <property type="gene ID" value="HelroG174211"/>
</dbReference>
<keyword evidence="2" id="KW-1133">Transmembrane helix</keyword>
<feature type="region of interest" description="Disordered" evidence="1">
    <location>
        <begin position="811"/>
        <end position="837"/>
    </location>
</feature>
<dbReference type="Proteomes" id="UP000015101">
    <property type="component" value="Unassembled WGS sequence"/>
</dbReference>
<feature type="compositionally biased region" description="Acidic residues" evidence="1">
    <location>
        <begin position="1365"/>
        <end position="1388"/>
    </location>
</feature>
<feature type="compositionally biased region" description="Polar residues" evidence="1">
    <location>
        <begin position="65"/>
        <end position="86"/>
    </location>
</feature>
<dbReference type="EMBL" id="AMQM01004848">
    <property type="status" value="NOT_ANNOTATED_CDS"/>
    <property type="molecule type" value="Genomic_DNA"/>
</dbReference>
<dbReference type="PANTHER" id="PTHR20916:SF26">
    <property type="entry name" value="CYSTEINE-RICH PROTEIN 2-BINDING PROTEIN"/>
    <property type="match status" value="1"/>
</dbReference>
<feature type="region of interest" description="Disordered" evidence="1">
    <location>
        <begin position="1365"/>
        <end position="1398"/>
    </location>
</feature>
<keyword evidence="2" id="KW-0472">Membrane</keyword>
<accession>T1F7T0</accession>
<dbReference type="PANTHER" id="PTHR20916">
    <property type="entry name" value="CYSTEINE AND GLYCINE-RICH PROTEIN 2 BINDING PROTEIN"/>
    <property type="match status" value="1"/>
</dbReference>
<feature type="compositionally biased region" description="Basic and acidic residues" evidence="1">
    <location>
        <begin position="623"/>
        <end position="639"/>
    </location>
</feature>
<keyword evidence="5" id="KW-1185">Reference proteome</keyword>
<dbReference type="KEGG" id="hro:HELRODRAFT_174211"/>
<reference evidence="3 5" key="2">
    <citation type="journal article" date="2013" name="Nature">
        <title>Insights into bilaterian evolution from three spiralian genomes.</title>
        <authorList>
            <person name="Simakov O."/>
            <person name="Marletaz F."/>
            <person name="Cho S.J."/>
            <person name="Edsinger-Gonzales E."/>
            <person name="Havlak P."/>
            <person name="Hellsten U."/>
            <person name="Kuo D.H."/>
            <person name="Larsson T."/>
            <person name="Lv J."/>
            <person name="Arendt D."/>
            <person name="Savage R."/>
            <person name="Osoegawa K."/>
            <person name="de Jong P."/>
            <person name="Grimwood J."/>
            <person name="Chapman J.A."/>
            <person name="Shapiro H."/>
            <person name="Aerts A."/>
            <person name="Otillar R.P."/>
            <person name="Terry A.Y."/>
            <person name="Boore J.L."/>
            <person name="Grigoriev I.V."/>
            <person name="Lindberg D.R."/>
            <person name="Seaver E.C."/>
            <person name="Weisblat D.A."/>
            <person name="Putnam N.H."/>
            <person name="Rokhsar D.S."/>
        </authorList>
    </citation>
    <scope>NUCLEOTIDE SEQUENCE</scope>
</reference>
<feature type="transmembrane region" description="Helical" evidence="2">
    <location>
        <begin position="1293"/>
        <end position="1314"/>
    </location>
</feature>
<evidence type="ECO:0000313" key="5">
    <source>
        <dbReference type="Proteomes" id="UP000015101"/>
    </source>
</evidence>
<feature type="transmembrane region" description="Helical" evidence="2">
    <location>
        <begin position="341"/>
        <end position="366"/>
    </location>
</feature>
<dbReference type="InParanoid" id="T1F7T0"/>
<dbReference type="EMBL" id="KB096716">
    <property type="protein sequence ID" value="ESO02793.1"/>
    <property type="molecule type" value="Genomic_DNA"/>
</dbReference>
<organism evidence="4 5">
    <name type="scientific">Helobdella robusta</name>
    <name type="common">Californian leech</name>
    <dbReference type="NCBI Taxonomy" id="6412"/>
    <lineage>
        <taxon>Eukaryota</taxon>
        <taxon>Metazoa</taxon>
        <taxon>Spiralia</taxon>
        <taxon>Lophotrochozoa</taxon>
        <taxon>Annelida</taxon>
        <taxon>Clitellata</taxon>
        <taxon>Hirudinea</taxon>
        <taxon>Rhynchobdellida</taxon>
        <taxon>Glossiphoniidae</taxon>
        <taxon>Helobdella</taxon>
    </lineage>
</organism>
<feature type="transmembrane region" description="Helical" evidence="2">
    <location>
        <begin position="937"/>
        <end position="956"/>
    </location>
</feature>
<dbReference type="HOGENOM" id="CLU_250802_0_0_1"/>
<dbReference type="RefSeq" id="XP_009019007.1">
    <property type="nucleotide sequence ID" value="XM_009020759.1"/>
</dbReference>
<name>T1F7T0_HELRO</name>
<dbReference type="GO" id="GO:0004402">
    <property type="term" value="F:histone acetyltransferase activity"/>
    <property type="evidence" value="ECO:0000318"/>
    <property type="project" value="GO_Central"/>
</dbReference>
<reference evidence="4" key="3">
    <citation type="submission" date="2015-06" db="UniProtKB">
        <authorList>
            <consortium name="EnsemblMetazoa"/>
        </authorList>
    </citation>
    <scope>IDENTIFICATION</scope>
</reference>
<feature type="transmembrane region" description="Helical" evidence="2">
    <location>
        <begin position="1269"/>
        <end position="1287"/>
    </location>
</feature>
<evidence type="ECO:0000256" key="1">
    <source>
        <dbReference type="SAM" id="MobiDB-lite"/>
    </source>
</evidence>
<feature type="region of interest" description="Disordered" evidence="1">
    <location>
        <begin position="56"/>
        <end position="91"/>
    </location>
</feature>
<feature type="compositionally biased region" description="Acidic residues" evidence="1">
    <location>
        <begin position="817"/>
        <end position="837"/>
    </location>
</feature>
<proteinExistence type="predicted"/>
<keyword evidence="2" id="KW-0812">Transmembrane</keyword>
<dbReference type="CTD" id="20204879"/>
<sequence length="1460" mass="167370">MITIESAGQLSACPGYLNLLIKHACTGHVLTHLDTILTCPPTFNIVVLLEASPSQAKSHNDQQKNDSGSSNQDHPSRASHSNNKYSKTNDRKDCCKRADAEELVSKFVIILDDSKSAIVYFVFNRIVATNASLHYETDIIKVGSYDPSDPAQANHTADVADDYCKHYGVNHFIGEVVKTEFKNKNAQSLFVDGRRSKRSESETFLLVCIVVCAVGLYICLKLVNNVKFASGADSKKTEFVSIFEYKNDESRLEGDVIPNQAVDDNTFNNYSLYLVNTNQTFRQNHSKIHNMFWKDAVNTSIYNCISVPSNNYKNIHNKRKSENITKNMKSMQRTSFQKSFLVVYVCFNIVKALCFTMSALVSIFYLCTVVSDHESTMSATSATMKKPPSLAAAVSFLASDGSLDTNKSLHRFRNDDNKRSVDGKFIIVSEKKMKKINFSVLHRHSSNNYESSLSEVKKNFFNLNCLNLARKKSLNVYFKLLMKLFPKECSSSFTLRGVLNRLSEKMTVIERKMKYFVLREVNYIKQNVCRSKSIRSLFLDNVKELFIQPAFLISDRQHNKRHFFKQLERNKQNQQLQQQQQQHKQQFSYQYQHLQYESTTLRNNILLQKSNNGSIDEDDDVDNVNKKDDDNDNDDEKKNYVGGILHWPDVDEAVMSLDRLICLKIQKLMFGLHSVASVFTRRPLHDGAGDERPAETLIRSTLNSVASNKATTTDTSTGTERMIKTSTNNNNKQNVNTECRRTKWFCDENLLLAGMLCPPEFFSLLLSTSYKFKHVPSAFLDNSARQLGTNIHKNYLHNGMLTTFRQNYSSKDARDLDNDDDNGGDEENDGHDDEDDDYYVGDGHLCRDDVEDDVVVDDKNHRDISHDDVDDNVIENHSIETSFNEQDRKQFLKKKFKKYSEHNADNFNTYKSNKINNSFHASNCQTPFNEIFEKRTIIWFAVLFTTLDFLVLFYNLHKVYRTVTNLIRCKAKREQKFYVETNQISTNTSSGAIYSNWSLVENVVPSLCVPRPSETCTDYPFTEDSFNQKNDIGHNLISNWSDDAGTSSHFPKLSLISSSSSLPTLHEPTIQHSTLQQSPSCLQRFSKQIAQHNEKNLHVCNHVDENNFMLLHSNFKLFCLQEKTYKKFIEYKPHFYPSSTFTFTDVYNNQISCKNINSNKYNVDINNRAQNIDGDNKVQKDPMITNSQKGFSPPPHQQLLLCHHALQHEQSLSRTPLQPLQAPQKEQQHEQTCKAQATQLDKCHLQQHPFYFVRQRNNRHTRKERKKRCVYYTILILHAFFDIAMLTCRFRNLLVALCLLLLVWVLYDSMRVFVAESSLKKLLTPCTPTTSRLAAAGDHVFKSTTSDSFDTMVNEIKRRLVRDDCDDDDVQTDDDDVDIGGEDDDDENAIGGEGNDNNNHGESCSNNLIHGADYFHLKKVCYKNKKCLNAINKFLFLPNEGKCLKQQLISSKISPAMVVK</sequence>
<evidence type="ECO:0000313" key="4">
    <source>
        <dbReference type="EnsemblMetazoa" id="HelroP174211"/>
    </source>
</evidence>
<gene>
    <name evidence="4" type="primary">20204879</name>
    <name evidence="3" type="ORF">HELRODRAFT_174211</name>
</gene>
<feature type="transmembrane region" description="Helical" evidence="2">
    <location>
        <begin position="204"/>
        <end position="223"/>
    </location>
</feature>
<evidence type="ECO:0000313" key="3">
    <source>
        <dbReference type="EMBL" id="ESO02793.1"/>
    </source>
</evidence>
<evidence type="ECO:0000256" key="2">
    <source>
        <dbReference type="SAM" id="Phobius"/>
    </source>
</evidence>
<reference evidence="5" key="1">
    <citation type="submission" date="2012-12" db="EMBL/GenBank/DDBJ databases">
        <authorList>
            <person name="Hellsten U."/>
            <person name="Grimwood J."/>
            <person name="Chapman J.A."/>
            <person name="Shapiro H."/>
            <person name="Aerts A."/>
            <person name="Otillar R.P."/>
            <person name="Terry A.Y."/>
            <person name="Boore J.L."/>
            <person name="Simakov O."/>
            <person name="Marletaz F."/>
            <person name="Cho S.-J."/>
            <person name="Edsinger-Gonzales E."/>
            <person name="Havlak P."/>
            <person name="Kuo D.-H."/>
            <person name="Larsson T."/>
            <person name="Lv J."/>
            <person name="Arendt D."/>
            <person name="Savage R."/>
            <person name="Osoegawa K."/>
            <person name="de Jong P."/>
            <person name="Lindberg D.R."/>
            <person name="Seaver E.C."/>
            <person name="Weisblat D.A."/>
            <person name="Putnam N.H."/>
            <person name="Grigoriev I.V."/>
            <person name="Rokhsar D.S."/>
        </authorList>
    </citation>
    <scope>NUCLEOTIDE SEQUENCE</scope>
</reference>